<keyword evidence="5" id="KW-1185">Reference proteome</keyword>
<dbReference type="Pfam" id="PF09976">
    <property type="entry name" value="TPR_21"/>
    <property type="match status" value="1"/>
</dbReference>
<dbReference type="Gene3D" id="1.25.40.10">
    <property type="entry name" value="Tetratricopeptide repeat domain"/>
    <property type="match status" value="1"/>
</dbReference>
<feature type="transmembrane region" description="Helical" evidence="2">
    <location>
        <begin position="30"/>
        <end position="51"/>
    </location>
</feature>
<dbReference type="InterPro" id="IPR019734">
    <property type="entry name" value="TPR_rpt"/>
</dbReference>
<reference evidence="4 5" key="1">
    <citation type="journal article" date="2013" name="Int. J. Syst. Evol. Microbiol.">
        <title>Marinicauda pacifica gen. nov., sp. nov., a prosthecate alphaproteobacterium of the family Hyphomonadaceae isolated from deep seawater.</title>
        <authorList>
            <person name="Zhang X.Y."/>
            <person name="Li G.W."/>
            <person name="Wang C.S."/>
            <person name="Zhang Y.J."/>
            <person name="Xu X.W."/>
            <person name="Li H."/>
            <person name="Liu A."/>
            <person name="Liu C."/>
            <person name="Xie B.B."/>
            <person name="Qin Q.L."/>
            <person name="Xu Z."/>
            <person name="Chen X.L."/>
            <person name="Zhou B.C."/>
            <person name="Zhang Y.Z."/>
        </authorList>
    </citation>
    <scope>NUCLEOTIDE SEQUENCE [LARGE SCALE GENOMIC DNA]</scope>
    <source>
        <strain evidence="4 5">P-1 km-3</strain>
    </source>
</reference>
<evidence type="ECO:0000256" key="1">
    <source>
        <dbReference type="PROSITE-ProRule" id="PRU00339"/>
    </source>
</evidence>
<comment type="caution">
    <text evidence="4">The sequence shown here is derived from an EMBL/GenBank/DDBJ whole genome shotgun (WGS) entry which is preliminary data.</text>
</comment>
<dbReference type="PROSITE" id="PS50005">
    <property type="entry name" value="TPR"/>
    <property type="match status" value="1"/>
</dbReference>
<dbReference type="Proteomes" id="UP000305451">
    <property type="component" value="Unassembled WGS sequence"/>
</dbReference>
<dbReference type="EMBL" id="SRXV01000001">
    <property type="protein sequence ID" value="TGY94722.1"/>
    <property type="molecule type" value="Genomic_DNA"/>
</dbReference>
<dbReference type="AlphaFoldDB" id="A0A4S2HGH1"/>
<evidence type="ECO:0000313" key="4">
    <source>
        <dbReference type="EMBL" id="TGY94722.1"/>
    </source>
</evidence>
<dbReference type="SUPFAM" id="SSF48452">
    <property type="entry name" value="TPR-like"/>
    <property type="match status" value="1"/>
</dbReference>
<keyword evidence="2" id="KW-1133">Transmembrane helix</keyword>
<name>A0A4S2HGH1_9PROT</name>
<evidence type="ECO:0000313" key="5">
    <source>
        <dbReference type="Proteomes" id="UP000305451"/>
    </source>
</evidence>
<dbReference type="InterPro" id="IPR011990">
    <property type="entry name" value="TPR-like_helical_dom_sf"/>
</dbReference>
<evidence type="ECO:0000256" key="2">
    <source>
        <dbReference type="SAM" id="Phobius"/>
    </source>
</evidence>
<evidence type="ECO:0000259" key="3">
    <source>
        <dbReference type="Pfam" id="PF09976"/>
    </source>
</evidence>
<feature type="domain" description="Ancillary SecYEG translocon subunit/Cell division coordinator CpoB TPR" evidence="3">
    <location>
        <begin position="27"/>
        <end position="195"/>
    </location>
</feature>
<dbReference type="InterPro" id="IPR018704">
    <property type="entry name" value="SecYEG/CpoB_TPR"/>
</dbReference>
<keyword evidence="2" id="KW-0812">Transmembrane</keyword>
<proteinExistence type="predicted"/>
<sequence length="238" mass="25609">MSGAPRLADVFDEVEEELRKERYTQLFRTYGPWVLGAAAAVILGVAGYQWYGANESANRAAAGSQMMEAIEAYQSGDTARADAALTTLAEDGTRGYRALALMQRGALALEAGNRDEAASFFEQAASAAPDRLTRDTARYKALLIEQSELSYDDVVLRAEPLTEGTGPAGPLARELMGLAAIQAERWDEARSHYEQIAFSLDVPQNLQRRAGEALALIAQRAPAPAAEAQTPASEGEEN</sequence>
<gene>
    <name evidence="4" type="ORF">E5162_05480</name>
</gene>
<feature type="repeat" description="TPR" evidence="1">
    <location>
        <begin position="98"/>
        <end position="131"/>
    </location>
</feature>
<accession>A0A4S2HGH1</accession>
<organism evidence="4 5">
    <name type="scientific">Marinicauda pacifica</name>
    <dbReference type="NCBI Taxonomy" id="1133559"/>
    <lineage>
        <taxon>Bacteria</taxon>
        <taxon>Pseudomonadati</taxon>
        <taxon>Pseudomonadota</taxon>
        <taxon>Alphaproteobacteria</taxon>
        <taxon>Maricaulales</taxon>
        <taxon>Maricaulaceae</taxon>
        <taxon>Marinicauda</taxon>
    </lineage>
</organism>
<keyword evidence="2" id="KW-0472">Membrane</keyword>
<protein>
    <submittedName>
        <fullName evidence="4">Tetratricopeptide repeat protein</fullName>
    </submittedName>
</protein>
<keyword evidence="1" id="KW-0802">TPR repeat</keyword>